<dbReference type="Proteomes" id="UP000440198">
    <property type="component" value="Unassembled WGS sequence"/>
</dbReference>
<dbReference type="NCBIfam" id="TIGR01443">
    <property type="entry name" value="intein_Cterm"/>
    <property type="match status" value="1"/>
</dbReference>
<organism evidence="1 3">
    <name type="scientific">Bacteroides finegoldii</name>
    <dbReference type="NCBI Taxonomy" id="338188"/>
    <lineage>
        <taxon>Bacteria</taxon>
        <taxon>Pseudomonadati</taxon>
        <taxon>Bacteroidota</taxon>
        <taxon>Bacteroidia</taxon>
        <taxon>Bacteroidales</taxon>
        <taxon>Bacteroidaceae</taxon>
        <taxon>Bacteroides</taxon>
    </lineage>
</organism>
<name>A0A7J4YTG3_9BACE</name>
<gene>
    <name evidence="2" type="ORF">F2Z09_01365</name>
    <name evidence="1" type="ORF">F2Z22_03460</name>
</gene>
<sequence length="16" mass="1644">MISLFANGIVTSNCSS</sequence>
<dbReference type="InterPro" id="IPR030934">
    <property type="entry name" value="Intein_C"/>
</dbReference>
<dbReference type="Proteomes" id="UP000421791">
    <property type="component" value="Unassembled WGS sequence"/>
</dbReference>
<dbReference type="EMBL" id="VWAK01000003">
    <property type="protein sequence ID" value="KAA5232489.1"/>
    <property type="molecule type" value="Genomic_DNA"/>
</dbReference>
<dbReference type="EMBL" id="VWAG01000002">
    <property type="protein sequence ID" value="KAA5260072.1"/>
    <property type="molecule type" value="Genomic_DNA"/>
</dbReference>
<evidence type="ECO:0000313" key="3">
    <source>
        <dbReference type="Proteomes" id="UP000421791"/>
    </source>
</evidence>
<evidence type="ECO:0000313" key="1">
    <source>
        <dbReference type="EMBL" id="KAA5232489.1"/>
    </source>
</evidence>
<reference evidence="3 4" key="1">
    <citation type="journal article" date="2019" name="Nat. Med.">
        <title>A library of human gut bacterial isolates paired with longitudinal multiomics data enables mechanistic microbiome research.</title>
        <authorList>
            <person name="Poyet M."/>
            <person name="Groussin M."/>
            <person name="Gibbons S.M."/>
            <person name="Avila-Pacheco J."/>
            <person name="Jiang X."/>
            <person name="Kearney S.M."/>
            <person name="Perrotta A.R."/>
            <person name="Berdy B."/>
            <person name="Zhao S."/>
            <person name="Lieberman T.D."/>
            <person name="Swanson P.K."/>
            <person name="Smith M."/>
            <person name="Roesemann S."/>
            <person name="Alexander J.E."/>
            <person name="Rich S.A."/>
            <person name="Livny J."/>
            <person name="Vlamakis H."/>
            <person name="Clish C."/>
            <person name="Bullock K."/>
            <person name="Deik A."/>
            <person name="Scott J."/>
            <person name="Pierce K.A."/>
            <person name="Xavier R.J."/>
            <person name="Alm E.J."/>
        </authorList>
    </citation>
    <scope>NUCLEOTIDE SEQUENCE [LARGE SCALE GENOMIC DNA]</scope>
    <source>
        <strain evidence="2 4">BIOML-A2</strain>
        <strain evidence="1 3">BIOML-A6</strain>
    </source>
</reference>
<dbReference type="AlphaFoldDB" id="A0A7J4YTG3"/>
<protein>
    <submittedName>
        <fullName evidence="1">Uncharacterized protein</fullName>
    </submittedName>
</protein>
<comment type="caution">
    <text evidence="1">The sequence shown here is derived from an EMBL/GenBank/DDBJ whole genome shotgun (WGS) entry which is preliminary data.</text>
</comment>
<keyword evidence="4" id="KW-1185">Reference proteome</keyword>
<proteinExistence type="predicted"/>
<evidence type="ECO:0000313" key="4">
    <source>
        <dbReference type="Proteomes" id="UP000440198"/>
    </source>
</evidence>
<accession>A0A7J4YTG3</accession>
<evidence type="ECO:0000313" key="2">
    <source>
        <dbReference type="EMBL" id="KAA5260072.1"/>
    </source>
</evidence>